<dbReference type="eggNOG" id="KOG2890">
    <property type="taxonomic scope" value="Eukaryota"/>
</dbReference>
<dbReference type="GO" id="GO:0005794">
    <property type="term" value="C:Golgi apparatus"/>
    <property type="evidence" value="ECO:0007669"/>
    <property type="project" value="TreeGrafter"/>
</dbReference>
<organism evidence="7">
    <name type="scientific">Micromonas pusilla (strain CCMP1545)</name>
    <name type="common">Picoplanktonic green alga</name>
    <dbReference type="NCBI Taxonomy" id="564608"/>
    <lineage>
        <taxon>Eukaryota</taxon>
        <taxon>Viridiplantae</taxon>
        <taxon>Chlorophyta</taxon>
        <taxon>Mamiellophyceae</taxon>
        <taxon>Mamiellales</taxon>
        <taxon>Mamiellaceae</taxon>
        <taxon>Micromonas</taxon>
    </lineage>
</organism>
<dbReference type="KEGG" id="mpp:MICPUCDRAFT_41094"/>
<dbReference type="PANTHER" id="PTHR13377:SF3">
    <property type="entry name" value="TRANSMEMBRANE PROTEIN 115"/>
    <property type="match status" value="1"/>
</dbReference>
<dbReference type="GO" id="GO:0016020">
    <property type="term" value="C:membrane"/>
    <property type="evidence" value="ECO:0007669"/>
    <property type="project" value="UniProtKB-SubCell"/>
</dbReference>
<dbReference type="OrthoDB" id="73612at2759"/>
<dbReference type="PANTHER" id="PTHR13377">
    <property type="entry name" value="PLACENTAL PROTEIN 6"/>
    <property type="match status" value="1"/>
</dbReference>
<dbReference type="RefSeq" id="XP_003060801.1">
    <property type="nucleotide sequence ID" value="XM_003060755.1"/>
</dbReference>
<reference evidence="6 7" key="1">
    <citation type="journal article" date="2009" name="Science">
        <title>Green evolution and dynamic adaptations revealed by genomes of the marine picoeukaryotes Micromonas.</title>
        <authorList>
            <person name="Worden A.Z."/>
            <person name="Lee J.H."/>
            <person name="Mock T."/>
            <person name="Rouze P."/>
            <person name="Simmons M.P."/>
            <person name="Aerts A.L."/>
            <person name="Allen A.E."/>
            <person name="Cuvelier M.L."/>
            <person name="Derelle E."/>
            <person name="Everett M.V."/>
            <person name="Foulon E."/>
            <person name="Grimwood J."/>
            <person name="Gundlach H."/>
            <person name="Henrissat B."/>
            <person name="Napoli C."/>
            <person name="McDonald S.M."/>
            <person name="Parker M.S."/>
            <person name="Rombauts S."/>
            <person name="Salamov A."/>
            <person name="Von Dassow P."/>
            <person name="Badger J.H."/>
            <person name="Coutinho P.M."/>
            <person name="Demir E."/>
            <person name="Dubchak I."/>
            <person name="Gentemann C."/>
            <person name="Eikrem W."/>
            <person name="Gready J.E."/>
            <person name="John U."/>
            <person name="Lanier W."/>
            <person name="Lindquist E.A."/>
            <person name="Lucas S."/>
            <person name="Mayer K.F."/>
            <person name="Moreau H."/>
            <person name="Not F."/>
            <person name="Otillar R."/>
            <person name="Panaud O."/>
            <person name="Pangilinan J."/>
            <person name="Paulsen I."/>
            <person name="Piegu B."/>
            <person name="Poliakov A."/>
            <person name="Robbens S."/>
            <person name="Schmutz J."/>
            <person name="Toulza E."/>
            <person name="Wyss T."/>
            <person name="Zelensky A."/>
            <person name="Zhou K."/>
            <person name="Armbrust E.V."/>
            <person name="Bhattacharya D."/>
            <person name="Goodenough U.W."/>
            <person name="Van de Peer Y."/>
            <person name="Grigoriev I.V."/>
        </authorList>
    </citation>
    <scope>NUCLEOTIDE SEQUENCE [LARGE SCALE GENOMIC DNA]</scope>
    <source>
        <strain evidence="6 7">CCMP1545</strain>
    </source>
</reference>
<feature type="transmembrane region" description="Helical" evidence="5">
    <location>
        <begin position="44"/>
        <end position="77"/>
    </location>
</feature>
<keyword evidence="7" id="KW-1185">Reference proteome</keyword>
<evidence type="ECO:0000313" key="7">
    <source>
        <dbReference type="Proteomes" id="UP000001876"/>
    </source>
</evidence>
<evidence type="ECO:0000313" key="6">
    <source>
        <dbReference type="EMBL" id="EEH55570.1"/>
    </source>
</evidence>
<comment type="subcellular location">
    <subcellularLocation>
        <location evidence="1">Membrane</location>
        <topology evidence="1">Multi-pass membrane protein</topology>
    </subcellularLocation>
</comment>
<accession>C1MY29</accession>
<evidence type="ECO:0000256" key="1">
    <source>
        <dbReference type="ARBA" id="ARBA00004141"/>
    </source>
</evidence>
<gene>
    <name evidence="6" type="ORF">MICPUCDRAFT_41094</name>
</gene>
<evidence type="ECO:0000256" key="5">
    <source>
        <dbReference type="SAM" id="Phobius"/>
    </source>
</evidence>
<keyword evidence="2 5" id="KW-0812">Transmembrane</keyword>
<evidence type="ECO:0000256" key="3">
    <source>
        <dbReference type="ARBA" id="ARBA00022989"/>
    </source>
</evidence>
<evidence type="ECO:0000256" key="2">
    <source>
        <dbReference type="ARBA" id="ARBA00022692"/>
    </source>
</evidence>
<sequence>MHRRLCGHQGLVAASLVAVKQKMPDAPVAVKGLRRLTCNQLPFLFLLATLAGGAVVGDVLGRFGFSLFGWYAAWLYLRFYQPSRDGGGGGARGDGSDAFAFATFFPAPARQFVQPLAVRQTATAPRTRAPYVRASIVRPVFASGLLFFRARAVNLTF</sequence>
<dbReference type="InterPro" id="IPR013861">
    <property type="entry name" value="TMEM115/Pdh1/Rbl19"/>
</dbReference>
<keyword evidence="3 5" id="KW-1133">Transmembrane helix</keyword>
<name>C1MY29_MICPC</name>
<evidence type="ECO:0000256" key="4">
    <source>
        <dbReference type="ARBA" id="ARBA00023136"/>
    </source>
</evidence>
<dbReference type="GO" id="GO:0006890">
    <property type="term" value="P:retrograde vesicle-mediated transport, Golgi to endoplasmic reticulum"/>
    <property type="evidence" value="ECO:0007669"/>
    <property type="project" value="InterPro"/>
</dbReference>
<keyword evidence="4 5" id="KW-0472">Membrane</keyword>
<dbReference type="Proteomes" id="UP000001876">
    <property type="component" value="Unassembled WGS sequence"/>
</dbReference>
<protein>
    <submittedName>
        <fullName evidence="6">Predicted protein</fullName>
    </submittedName>
</protein>
<dbReference type="EMBL" id="GG663742">
    <property type="protein sequence ID" value="EEH55570.1"/>
    <property type="molecule type" value="Genomic_DNA"/>
</dbReference>
<dbReference type="AlphaFoldDB" id="C1MY29"/>
<dbReference type="GeneID" id="9685932"/>
<proteinExistence type="predicted"/>